<keyword evidence="2" id="KW-0812">Transmembrane</keyword>
<dbReference type="Proteomes" id="UP000198875">
    <property type="component" value="Unassembled WGS sequence"/>
</dbReference>
<evidence type="ECO:0000313" key="5">
    <source>
        <dbReference type="Proteomes" id="UP000198875"/>
    </source>
</evidence>
<proteinExistence type="predicted"/>
<name>A0A0U0W479_MYCBE</name>
<protein>
    <recommendedName>
        <fullName evidence="3">DUF4189 domain-containing protein</fullName>
    </recommendedName>
</protein>
<reference evidence="4 5" key="1">
    <citation type="submission" date="2015-03" db="EMBL/GenBank/DDBJ databases">
        <authorList>
            <person name="Murphy D."/>
        </authorList>
    </citation>
    <scope>NUCLEOTIDE SEQUENCE [LARGE SCALE GENOMIC DNA]</scope>
    <source>
        <strain evidence="4 5">DSM 44277</strain>
    </source>
</reference>
<feature type="region of interest" description="Disordered" evidence="1">
    <location>
        <begin position="1"/>
        <end position="25"/>
    </location>
</feature>
<evidence type="ECO:0000313" key="4">
    <source>
        <dbReference type="EMBL" id="CPR08847.1"/>
    </source>
</evidence>
<feature type="transmembrane region" description="Helical" evidence="2">
    <location>
        <begin position="94"/>
        <end position="112"/>
    </location>
</feature>
<gene>
    <name evidence="4" type="ORF">BN971_01375</name>
</gene>
<keyword evidence="2" id="KW-0472">Membrane</keyword>
<evidence type="ECO:0000256" key="2">
    <source>
        <dbReference type="SAM" id="Phobius"/>
    </source>
</evidence>
<evidence type="ECO:0000256" key="1">
    <source>
        <dbReference type="SAM" id="MobiDB-lite"/>
    </source>
</evidence>
<feature type="domain" description="DUF4189" evidence="3">
    <location>
        <begin position="118"/>
        <end position="196"/>
    </location>
</feature>
<dbReference type="InterPro" id="IPR025240">
    <property type="entry name" value="DUF4189"/>
</dbReference>
<sequence>MRRRTRRRRIESIVAPAGPPHPQRPGRCVGLPSAAGVRAPSRVADCADYCVKSSRWESLPIWRRAGARRRLSERPRSTAQRTGNRVGKPMTKRAAVAASLAICVAFAAAPLARADGNWIAMAISDSTGHINIIDGASTQSKAEQEATSACHLSDCRVLASGGPGGCIAMVMNAAKTHYFGRWGPTIDDAEAAALAAAGGGTVLKDHGHCAGDPLSQ</sequence>
<organism evidence="4 5">
    <name type="scientific">Mycobacterium bohemicum DSM 44277</name>
    <dbReference type="NCBI Taxonomy" id="1236609"/>
    <lineage>
        <taxon>Bacteria</taxon>
        <taxon>Bacillati</taxon>
        <taxon>Actinomycetota</taxon>
        <taxon>Actinomycetes</taxon>
        <taxon>Mycobacteriales</taxon>
        <taxon>Mycobacteriaceae</taxon>
        <taxon>Mycobacterium</taxon>
    </lineage>
</organism>
<dbReference type="AlphaFoldDB" id="A0A0U0W479"/>
<feature type="region of interest" description="Disordered" evidence="1">
    <location>
        <begin position="67"/>
        <end position="90"/>
    </location>
</feature>
<accession>A0A0U0W479</accession>
<keyword evidence="2" id="KW-1133">Transmembrane helix</keyword>
<dbReference type="EMBL" id="CSTD01000001">
    <property type="protein sequence ID" value="CPR08847.1"/>
    <property type="molecule type" value="Genomic_DNA"/>
</dbReference>
<dbReference type="Pfam" id="PF13827">
    <property type="entry name" value="DUF4189"/>
    <property type="match status" value="1"/>
</dbReference>
<evidence type="ECO:0000259" key="3">
    <source>
        <dbReference type="Pfam" id="PF13827"/>
    </source>
</evidence>